<proteinExistence type="predicted"/>
<dbReference type="AlphaFoldDB" id="A0A9X2MKP9"/>
<comment type="caution">
    <text evidence="1">The sequence shown here is derived from an EMBL/GenBank/DDBJ whole genome shotgun (WGS) entry which is preliminary data.</text>
</comment>
<protein>
    <submittedName>
        <fullName evidence="1">Uncharacterized protein</fullName>
    </submittedName>
</protein>
<gene>
    <name evidence="1" type="ORF">NSA23_14845</name>
</gene>
<dbReference type="EMBL" id="JANJZL010000016">
    <property type="protein sequence ID" value="MCR2045379.1"/>
    <property type="molecule type" value="Genomic_DNA"/>
</dbReference>
<keyword evidence="2" id="KW-1185">Reference proteome</keyword>
<evidence type="ECO:0000313" key="1">
    <source>
        <dbReference type="EMBL" id="MCR2045379.1"/>
    </source>
</evidence>
<organism evidence="1 2">
    <name type="scientific">Anaerosalibacter massiliensis</name>
    <dbReference type="NCBI Taxonomy" id="1347392"/>
    <lineage>
        <taxon>Bacteria</taxon>
        <taxon>Bacillati</taxon>
        <taxon>Bacillota</taxon>
        <taxon>Tissierellia</taxon>
        <taxon>Tissierellales</taxon>
        <taxon>Sporanaerobacteraceae</taxon>
        <taxon>Anaerosalibacter</taxon>
    </lineage>
</organism>
<sequence>MSIGLVGCNNIERKMKKANKLLNNEKYTETEKVYKDQLKWNLLMIRLI</sequence>
<dbReference type="RefSeq" id="WP_257490716.1">
    <property type="nucleotide sequence ID" value="NZ_JANJZL010000016.1"/>
</dbReference>
<evidence type="ECO:0000313" key="2">
    <source>
        <dbReference type="Proteomes" id="UP001142078"/>
    </source>
</evidence>
<accession>A0A9X2MKP9</accession>
<reference evidence="1" key="1">
    <citation type="submission" date="2022-07" db="EMBL/GenBank/DDBJ databases">
        <title>Enhanced cultured diversity of the mouse gut microbiota enables custom-made synthetic communities.</title>
        <authorList>
            <person name="Afrizal A."/>
        </authorList>
    </citation>
    <scope>NUCLEOTIDE SEQUENCE</scope>
    <source>
        <strain evidence="1">DSM 29482</strain>
    </source>
</reference>
<dbReference type="Proteomes" id="UP001142078">
    <property type="component" value="Unassembled WGS sequence"/>
</dbReference>
<name>A0A9X2MKP9_9FIRM</name>